<dbReference type="PANTHER" id="PTHR11669">
    <property type="entry name" value="REPLICATION FACTOR C / DNA POLYMERASE III GAMMA-TAU SUBUNIT"/>
    <property type="match status" value="1"/>
</dbReference>
<proteinExistence type="predicted"/>
<comment type="caution">
    <text evidence="1">The sequence shown here is derived from an EMBL/GenBank/DDBJ whole genome shotgun (WGS) entry which is preliminary data.</text>
</comment>
<accession>A0A9D9IJB1</accession>
<protein>
    <recommendedName>
        <fullName evidence="3">DNA polymerase III subunit delta</fullName>
    </recommendedName>
</protein>
<dbReference type="EMBL" id="JADIMA010000061">
    <property type="protein sequence ID" value="MBO8473235.1"/>
    <property type="molecule type" value="Genomic_DNA"/>
</dbReference>
<dbReference type="Gene3D" id="3.40.50.300">
    <property type="entry name" value="P-loop containing nucleotide triphosphate hydrolases"/>
    <property type="match status" value="1"/>
</dbReference>
<dbReference type="GO" id="GO:0006261">
    <property type="term" value="P:DNA-templated DNA replication"/>
    <property type="evidence" value="ECO:0007669"/>
    <property type="project" value="TreeGrafter"/>
</dbReference>
<gene>
    <name evidence="1" type="ORF">IAB81_06350</name>
</gene>
<dbReference type="AlphaFoldDB" id="A0A9D9IJB1"/>
<dbReference type="InterPro" id="IPR050238">
    <property type="entry name" value="DNA_Rep/Repair_Clamp_Loader"/>
</dbReference>
<organism evidence="1 2">
    <name type="scientific">Candidatus Merdivivens pullicola</name>
    <dbReference type="NCBI Taxonomy" id="2840872"/>
    <lineage>
        <taxon>Bacteria</taxon>
        <taxon>Pseudomonadati</taxon>
        <taxon>Bacteroidota</taxon>
        <taxon>Bacteroidia</taxon>
        <taxon>Bacteroidales</taxon>
        <taxon>Muribaculaceae</taxon>
        <taxon>Muribaculaceae incertae sedis</taxon>
        <taxon>Candidatus Merdivivens</taxon>
    </lineage>
</organism>
<reference evidence="1" key="2">
    <citation type="journal article" date="2021" name="PeerJ">
        <title>Extensive microbial diversity within the chicken gut microbiome revealed by metagenomics and culture.</title>
        <authorList>
            <person name="Gilroy R."/>
            <person name="Ravi A."/>
            <person name="Getino M."/>
            <person name="Pursley I."/>
            <person name="Horton D.L."/>
            <person name="Alikhan N.F."/>
            <person name="Baker D."/>
            <person name="Gharbi K."/>
            <person name="Hall N."/>
            <person name="Watson M."/>
            <person name="Adriaenssens E.M."/>
            <person name="Foster-Nyarko E."/>
            <person name="Jarju S."/>
            <person name="Secka A."/>
            <person name="Antonio M."/>
            <person name="Oren A."/>
            <person name="Chaudhuri R.R."/>
            <person name="La Ragione R."/>
            <person name="Hildebrand F."/>
            <person name="Pallen M.J."/>
        </authorList>
    </citation>
    <scope>NUCLEOTIDE SEQUENCE</scope>
    <source>
        <strain evidence="1">B1-8020</strain>
    </source>
</reference>
<dbReference type="Pfam" id="PF13177">
    <property type="entry name" value="DNA_pol3_delta2"/>
    <property type="match status" value="1"/>
</dbReference>
<sequence length="376" mass="41491">MRFSDVVADKGIKDRLVEMADNGMLGHALMLHEDEGGGALALAIALSQYLLCPGRHDGDSCGSCNTCSRTSRLIYPDIHFAFPVNSGSRQGGDRKPTSDTYLAEWRSLYASNPYFSEQQLYNALGIENKSGVIAVAEAKKIIEKLTLTALEGYYKIMILWLPEKMNTDAANKLLKILEEPYDGTLFILITHSPEKVMTTISSRCRHLRVPPLKAEQLAGVLSERHGLSVEEAVSIARMASGSYGKALEIISGEDGDSGFREIMADLVSASISRNLYAVLEAGERAAALPGREKQKAFCEYASSYIRNLFLVKRGMDSLADADSSTLATLSSLSSRIKDDFCDRIVPFIDRAYMLIERNVSAKTVFCDLCNRFYVYI</sequence>
<dbReference type="InterPro" id="IPR027417">
    <property type="entry name" value="P-loop_NTPase"/>
</dbReference>
<evidence type="ECO:0008006" key="3">
    <source>
        <dbReference type="Google" id="ProtNLM"/>
    </source>
</evidence>
<dbReference type="SUPFAM" id="SSF52540">
    <property type="entry name" value="P-loop containing nucleoside triphosphate hydrolases"/>
    <property type="match status" value="1"/>
</dbReference>
<dbReference type="Proteomes" id="UP000823604">
    <property type="component" value="Unassembled WGS sequence"/>
</dbReference>
<reference evidence="1" key="1">
    <citation type="submission" date="2020-10" db="EMBL/GenBank/DDBJ databases">
        <authorList>
            <person name="Gilroy R."/>
        </authorList>
    </citation>
    <scope>NUCLEOTIDE SEQUENCE</scope>
    <source>
        <strain evidence="1">B1-8020</strain>
    </source>
</reference>
<name>A0A9D9IJB1_9BACT</name>
<evidence type="ECO:0000313" key="1">
    <source>
        <dbReference type="EMBL" id="MBO8473235.1"/>
    </source>
</evidence>
<evidence type="ECO:0000313" key="2">
    <source>
        <dbReference type="Proteomes" id="UP000823604"/>
    </source>
</evidence>
<dbReference type="PANTHER" id="PTHR11669:SF8">
    <property type="entry name" value="DNA POLYMERASE III SUBUNIT DELTA"/>
    <property type="match status" value="1"/>
</dbReference>